<dbReference type="KEGG" id="fop:FNB79_00315"/>
<dbReference type="Proteomes" id="UP000319209">
    <property type="component" value="Chromosome"/>
</dbReference>
<dbReference type="EMBL" id="CP041637">
    <property type="protein sequence ID" value="QDO92494.1"/>
    <property type="molecule type" value="Genomic_DNA"/>
</dbReference>
<dbReference type="RefSeq" id="WP_143379406.1">
    <property type="nucleotide sequence ID" value="NZ_CP041637.1"/>
</dbReference>
<sequence>MNISSKIIFGALLTLTLFACSEKDSIYSDDENQLQIVKINEISQDLEVEIKVDNSINESNAIVINSEEEYRDFISKIKNLTNNDTKISFKIQNSQTSPIYIDCMDGAYQRRVLTSFC</sequence>
<accession>A0A516GLU1</accession>
<protein>
    <submittedName>
        <fullName evidence="1">Uncharacterized protein</fullName>
    </submittedName>
</protein>
<keyword evidence="2" id="KW-1185">Reference proteome</keyword>
<name>A0A516GLU1_9FLAO</name>
<proteinExistence type="predicted"/>
<evidence type="ECO:0000313" key="1">
    <source>
        <dbReference type="EMBL" id="QDO92494.1"/>
    </source>
</evidence>
<evidence type="ECO:0000313" key="2">
    <source>
        <dbReference type="Proteomes" id="UP000319209"/>
    </source>
</evidence>
<organism evidence="1 2">
    <name type="scientific">Formosa sediminum</name>
    <dbReference type="NCBI Taxonomy" id="2594004"/>
    <lineage>
        <taxon>Bacteria</taxon>
        <taxon>Pseudomonadati</taxon>
        <taxon>Bacteroidota</taxon>
        <taxon>Flavobacteriia</taxon>
        <taxon>Flavobacteriales</taxon>
        <taxon>Flavobacteriaceae</taxon>
        <taxon>Formosa</taxon>
    </lineage>
</organism>
<dbReference type="PROSITE" id="PS51257">
    <property type="entry name" value="PROKAR_LIPOPROTEIN"/>
    <property type="match status" value="1"/>
</dbReference>
<dbReference type="AlphaFoldDB" id="A0A516GLU1"/>
<reference evidence="1 2" key="1">
    <citation type="submission" date="2019-07" db="EMBL/GenBank/DDBJ databases">
        <title>Genome sequencing for Formosa sp. PS13.</title>
        <authorList>
            <person name="Park S.-J."/>
        </authorList>
    </citation>
    <scope>NUCLEOTIDE SEQUENCE [LARGE SCALE GENOMIC DNA]</scope>
    <source>
        <strain evidence="1 2">PS13</strain>
    </source>
</reference>
<gene>
    <name evidence="1" type="ORF">FNB79_00315</name>
</gene>